<dbReference type="SUPFAM" id="SSF52540">
    <property type="entry name" value="P-loop containing nucleoside triphosphate hydrolases"/>
    <property type="match status" value="1"/>
</dbReference>
<dbReference type="PANTHER" id="PTHR44830:SF1">
    <property type="entry name" value="TR-TYPE G DOMAIN-CONTAINING PROTEIN"/>
    <property type="match status" value="1"/>
</dbReference>
<evidence type="ECO:0000259" key="3">
    <source>
        <dbReference type="Pfam" id="PF22594"/>
    </source>
</evidence>
<feature type="domain" description="GTP-eEF1A C-terminal" evidence="3">
    <location>
        <begin position="110"/>
        <end position="159"/>
    </location>
</feature>
<dbReference type="InterPro" id="IPR054696">
    <property type="entry name" value="GTP-eEF1A_C"/>
</dbReference>
<name>A0A091DAT9_FUKDA</name>
<dbReference type="InterPro" id="IPR009000">
    <property type="entry name" value="Transl_B-barrel_sf"/>
</dbReference>
<keyword evidence="4" id="KW-0648">Protein biosynthesis</keyword>
<dbReference type="Proteomes" id="UP000028990">
    <property type="component" value="Unassembled WGS sequence"/>
</dbReference>
<dbReference type="InterPro" id="IPR009001">
    <property type="entry name" value="Transl_elong_EF1A/Init_IF2_C"/>
</dbReference>
<dbReference type="Pfam" id="PF22594">
    <property type="entry name" value="GTP-eEF1A_C"/>
    <property type="match status" value="1"/>
</dbReference>
<dbReference type="AlphaFoldDB" id="A0A091DAT9"/>
<keyword evidence="5" id="KW-1185">Reference proteome</keyword>
<protein>
    <submittedName>
        <fullName evidence="4">Putative elongation factor 1-alpha-like 3</fullName>
    </submittedName>
</protein>
<keyword evidence="4" id="KW-0251">Elongation factor</keyword>
<evidence type="ECO:0000313" key="5">
    <source>
        <dbReference type="Proteomes" id="UP000028990"/>
    </source>
</evidence>
<evidence type="ECO:0000313" key="4">
    <source>
        <dbReference type="EMBL" id="KFO27390.1"/>
    </source>
</evidence>
<gene>
    <name evidence="4" type="ORF">H920_11191</name>
</gene>
<evidence type="ECO:0000256" key="1">
    <source>
        <dbReference type="ARBA" id="ARBA00022741"/>
    </source>
</evidence>
<dbReference type="PANTHER" id="PTHR44830">
    <property type="entry name" value="ELONGATION FACTOR 1 ALPHA"/>
    <property type="match status" value="1"/>
</dbReference>
<keyword evidence="2" id="KW-0342">GTP-binding</keyword>
<evidence type="ECO:0000256" key="2">
    <source>
        <dbReference type="ARBA" id="ARBA00023134"/>
    </source>
</evidence>
<sequence>MGKEKIRINIVVIRCVDLSKSTTTGHLTYKCGDIDKRAIENFEETAEMGKGSFSVTVEVKSVEMYHEALSEALPGDKVGFKVKNVSVKDVHNGNLTGDSKDDLPMESAGFTAQVIILNHLGQIIAGCAPVLYCHRVHIACKFAEPKEKIDCQSAKKLKMTQDS</sequence>
<organism evidence="4 5">
    <name type="scientific">Fukomys damarensis</name>
    <name type="common">Damaraland mole rat</name>
    <name type="synonym">Cryptomys damarensis</name>
    <dbReference type="NCBI Taxonomy" id="885580"/>
    <lineage>
        <taxon>Eukaryota</taxon>
        <taxon>Metazoa</taxon>
        <taxon>Chordata</taxon>
        <taxon>Craniata</taxon>
        <taxon>Vertebrata</taxon>
        <taxon>Euteleostomi</taxon>
        <taxon>Mammalia</taxon>
        <taxon>Eutheria</taxon>
        <taxon>Euarchontoglires</taxon>
        <taxon>Glires</taxon>
        <taxon>Rodentia</taxon>
        <taxon>Hystricomorpha</taxon>
        <taxon>Bathyergidae</taxon>
        <taxon>Fukomys</taxon>
    </lineage>
</organism>
<reference evidence="4 5" key="1">
    <citation type="submission" date="2013-11" db="EMBL/GenBank/DDBJ databases">
        <title>The Damaraland mole rat (Fukomys damarensis) genome and evolution of African mole rats.</title>
        <authorList>
            <person name="Gladyshev V.N."/>
            <person name="Fang X."/>
        </authorList>
    </citation>
    <scope>NUCLEOTIDE SEQUENCE [LARGE SCALE GENOMIC DNA]</scope>
    <source>
        <tissue evidence="4">Liver</tissue>
    </source>
</reference>
<proteinExistence type="predicted"/>
<keyword evidence="1" id="KW-0547">Nucleotide-binding</keyword>
<accession>A0A091DAT9</accession>
<dbReference type="GO" id="GO:0005525">
    <property type="term" value="F:GTP binding"/>
    <property type="evidence" value="ECO:0007669"/>
    <property type="project" value="UniProtKB-KW"/>
</dbReference>
<dbReference type="Gene3D" id="2.40.30.10">
    <property type="entry name" value="Translation factors"/>
    <property type="match status" value="2"/>
</dbReference>
<dbReference type="SUPFAM" id="SSF50447">
    <property type="entry name" value="Translation proteins"/>
    <property type="match status" value="1"/>
</dbReference>
<dbReference type="GO" id="GO:0003746">
    <property type="term" value="F:translation elongation factor activity"/>
    <property type="evidence" value="ECO:0007669"/>
    <property type="project" value="UniProtKB-KW"/>
</dbReference>
<dbReference type="InterPro" id="IPR027417">
    <property type="entry name" value="P-loop_NTPase"/>
</dbReference>
<dbReference type="EMBL" id="KN122922">
    <property type="protein sequence ID" value="KFO27390.1"/>
    <property type="molecule type" value="Genomic_DNA"/>
</dbReference>
<dbReference type="SUPFAM" id="SSF50465">
    <property type="entry name" value="EF-Tu/eEF-1alpha/eIF2-gamma C-terminal domain"/>
    <property type="match status" value="1"/>
</dbReference>